<organism evidence="1 2">
    <name type="scientific">Pseudogymnoascus verrucosus</name>
    <dbReference type="NCBI Taxonomy" id="342668"/>
    <lineage>
        <taxon>Eukaryota</taxon>
        <taxon>Fungi</taxon>
        <taxon>Dikarya</taxon>
        <taxon>Ascomycota</taxon>
        <taxon>Pezizomycotina</taxon>
        <taxon>Leotiomycetes</taxon>
        <taxon>Thelebolales</taxon>
        <taxon>Thelebolaceae</taxon>
        <taxon>Pseudogymnoascus</taxon>
    </lineage>
</organism>
<gene>
    <name evidence="1" type="ORF">VE01_05240</name>
</gene>
<reference evidence="2" key="2">
    <citation type="journal article" date="2018" name="Nat. Commun.">
        <title>Extreme sensitivity to ultraviolet light in the fungal pathogen causing white-nose syndrome of bats.</title>
        <authorList>
            <person name="Palmer J.M."/>
            <person name="Drees K.P."/>
            <person name="Foster J.T."/>
            <person name="Lindner D.L."/>
        </authorList>
    </citation>
    <scope>NUCLEOTIDE SEQUENCE [LARGE SCALE GENOMIC DNA]</scope>
    <source>
        <strain evidence="2">UAMH 10579</strain>
    </source>
</reference>
<dbReference type="RefSeq" id="XP_018129246.1">
    <property type="nucleotide sequence ID" value="XM_018274705.2"/>
</dbReference>
<sequence length="245" mass="27100">MDILKPLTTRLTAHPKLLISALSIAAPIAYLSYLHHTLSKTTTHVRSSGPLTREAVADISSVPASVLGGGYKMVRDKAWKRVPKTEMPDKGGEEMVKLYLRETMGLFARRFPQAYLLRVVAPGGARTFDKEYIGGCVFGVGEVVAGVYKVARREGSEKSGVVEFEMVMGKEKREGAPEGRLVVGGREVEGEWEWWSETVMWVEEGGAMPLEKRGVRWLHEVAAWWLLGRGVGYLKGLKRAEGKGE</sequence>
<accession>A0A1B8GI26</accession>
<name>A0A1B8GI26_9PEZI</name>
<reference evidence="1 2" key="1">
    <citation type="submission" date="2016-03" db="EMBL/GenBank/DDBJ databases">
        <title>Comparative genomics of Pseudogymnoascus destructans, the fungus causing white-nose syndrome of bats.</title>
        <authorList>
            <person name="Palmer J.M."/>
            <person name="Drees K.P."/>
            <person name="Foster J.T."/>
            <person name="Lindner D.L."/>
        </authorList>
    </citation>
    <scope>NUCLEOTIDE SEQUENCE [LARGE SCALE GENOMIC DNA]</scope>
    <source>
        <strain evidence="1 2">UAMH 10579</strain>
    </source>
</reference>
<evidence type="ECO:0000313" key="1">
    <source>
        <dbReference type="EMBL" id="OBT95513.1"/>
    </source>
</evidence>
<keyword evidence="2" id="KW-1185">Reference proteome</keyword>
<proteinExistence type="predicted"/>
<protein>
    <submittedName>
        <fullName evidence="1">Uncharacterized protein</fullName>
    </submittedName>
</protein>
<dbReference type="OrthoDB" id="5599753at2759"/>
<dbReference type="GeneID" id="28838626"/>
<evidence type="ECO:0000313" key="2">
    <source>
        <dbReference type="Proteomes" id="UP000091956"/>
    </source>
</evidence>
<dbReference type="EMBL" id="KV460235">
    <property type="protein sequence ID" value="OBT95513.1"/>
    <property type="molecule type" value="Genomic_DNA"/>
</dbReference>
<dbReference type="Proteomes" id="UP000091956">
    <property type="component" value="Unassembled WGS sequence"/>
</dbReference>
<dbReference type="AlphaFoldDB" id="A0A1B8GI26"/>